<reference evidence="1" key="1">
    <citation type="submission" date="2020-04" db="EMBL/GenBank/DDBJ databases">
        <authorList>
            <person name="Chiriac C."/>
            <person name="Salcher M."/>
            <person name="Ghai R."/>
            <person name="Kavagutti S V."/>
        </authorList>
    </citation>
    <scope>NUCLEOTIDE SEQUENCE</scope>
</reference>
<proteinExistence type="predicted"/>
<protein>
    <submittedName>
        <fullName evidence="1">Uncharacterized protein</fullName>
    </submittedName>
</protein>
<evidence type="ECO:0000313" key="3">
    <source>
        <dbReference type="EMBL" id="CAB4175965.1"/>
    </source>
</evidence>
<dbReference type="EMBL" id="LR796930">
    <property type="protein sequence ID" value="CAB4175965.1"/>
    <property type="molecule type" value="Genomic_DNA"/>
</dbReference>
<evidence type="ECO:0000313" key="1">
    <source>
        <dbReference type="EMBL" id="CAB4146241.1"/>
    </source>
</evidence>
<accession>A0A6J5MJP4</accession>
<dbReference type="EMBL" id="LR796463">
    <property type="protein sequence ID" value="CAB4146241.1"/>
    <property type="molecule type" value="Genomic_DNA"/>
</dbReference>
<dbReference type="EMBL" id="LR797096">
    <property type="protein sequence ID" value="CAB4186480.1"/>
    <property type="molecule type" value="Genomic_DNA"/>
</dbReference>
<name>A0A6J5MJP4_9CAUD</name>
<organism evidence="1">
    <name type="scientific">uncultured Caudovirales phage</name>
    <dbReference type="NCBI Taxonomy" id="2100421"/>
    <lineage>
        <taxon>Viruses</taxon>
        <taxon>Duplodnaviria</taxon>
        <taxon>Heunggongvirae</taxon>
        <taxon>Uroviricota</taxon>
        <taxon>Caudoviricetes</taxon>
        <taxon>Peduoviridae</taxon>
        <taxon>Maltschvirus</taxon>
        <taxon>Maltschvirus maltsch</taxon>
    </lineage>
</organism>
<evidence type="ECO:0000313" key="4">
    <source>
        <dbReference type="EMBL" id="CAB4186480.1"/>
    </source>
</evidence>
<evidence type="ECO:0000313" key="2">
    <source>
        <dbReference type="EMBL" id="CAB4163233.1"/>
    </source>
</evidence>
<evidence type="ECO:0000313" key="5">
    <source>
        <dbReference type="EMBL" id="CAB4217394.1"/>
    </source>
</evidence>
<dbReference type="EMBL" id="LR796751">
    <property type="protein sequence ID" value="CAB4163233.1"/>
    <property type="molecule type" value="Genomic_DNA"/>
</dbReference>
<sequence length="164" mass="17685">MDGLGELRERAPTMGVVAKIGYSHKDMIDYIIANPGITQNHLASRYGYTVGWVSNVMASDAWQSAMAARRSEICDPVLVATVEERFRGITLLSLERLKQKLEAPAVSDNVVLKAVELGAKAMGVGGNAPAAPPGQDHLAQLANRLIELQSRVRVTYSQGEVINA</sequence>
<gene>
    <name evidence="4" type="ORF">UFOVP1147_27</name>
    <name evidence="5" type="ORF">UFOVP1594_23</name>
    <name evidence="1" type="ORF">UFOVP484_46</name>
    <name evidence="2" type="ORF">UFOVP808_4</name>
    <name evidence="3" type="ORF">UFOVP994_23</name>
</gene>
<dbReference type="EMBL" id="LR797458">
    <property type="protein sequence ID" value="CAB4217394.1"/>
    <property type="molecule type" value="Genomic_DNA"/>
</dbReference>